<reference evidence="1" key="1">
    <citation type="submission" date="2021-06" db="EMBL/GenBank/DDBJ databases">
        <authorList>
            <person name="Kallberg Y."/>
            <person name="Tangrot J."/>
            <person name="Rosling A."/>
        </authorList>
    </citation>
    <scope>NUCLEOTIDE SEQUENCE</scope>
    <source>
        <strain evidence="1">MA461A</strain>
    </source>
</reference>
<dbReference type="EMBL" id="CAJVQC010142414">
    <property type="protein sequence ID" value="CAG8844386.1"/>
    <property type="molecule type" value="Genomic_DNA"/>
</dbReference>
<protein>
    <submittedName>
        <fullName evidence="1">31888_t:CDS:1</fullName>
    </submittedName>
</protein>
<organism evidence="1 2">
    <name type="scientific">Racocetra persica</name>
    <dbReference type="NCBI Taxonomy" id="160502"/>
    <lineage>
        <taxon>Eukaryota</taxon>
        <taxon>Fungi</taxon>
        <taxon>Fungi incertae sedis</taxon>
        <taxon>Mucoromycota</taxon>
        <taxon>Glomeromycotina</taxon>
        <taxon>Glomeromycetes</taxon>
        <taxon>Diversisporales</taxon>
        <taxon>Gigasporaceae</taxon>
        <taxon>Racocetra</taxon>
    </lineage>
</organism>
<feature type="non-terminal residue" evidence="1">
    <location>
        <position position="1"/>
    </location>
</feature>
<gene>
    <name evidence="1" type="ORF">RPERSI_LOCUS33179</name>
</gene>
<sequence>IIRDIFVILLDATHRTNKHKDLLYTLLSPDPKTGKGIMLAHLISSRKNFKSVQYWFYNLRAQFPNWQGPTAFLVDCDLAQIKALHVVFPERHKLTSDEKRSLESELFEDLKYLMNIDNINVIDEWLNEPDEYGNLNEIDKIMWIKAYRTRIPRTNMDTTNMLESWHK</sequence>
<feature type="non-terminal residue" evidence="1">
    <location>
        <position position="167"/>
    </location>
</feature>
<name>A0ACA9SMV6_9GLOM</name>
<dbReference type="Proteomes" id="UP000789920">
    <property type="component" value="Unassembled WGS sequence"/>
</dbReference>
<comment type="caution">
    <text evidence="1">The sequence shown here is derived from an EMBL/GenBank/DDBJ whole genome shotgun (WGS) entry which is preliminary data.</text>
</comment>
<keyword evidence="2" id="KW-1185">Reference proteome</keyword>
<accession>A0ACA9SMV6</accession>
<proteinExistence type="predicted"/>
<evidence type="ECO:0000313" key="1">
    <source>
        <dbReference type="EMBL" id="CAG8844386.1"/>
    </source>
</evidence>
<evidence type="ECO:0000313" key="2">
    <source>
        <dbReference type="Proteomes" id="UP000789920"/>
    </source>
</evidence>